<sequence>MTSSARIIASEVFDVQPGSIKVSLNDEFGALALRLSLPLPIAPLAYDRPEKPDASESVMDRARDARSILRDRFVELTGSHVSRVDVRVTGVVLRRRRTS</sequence>
<accession>A0A1R4G1T0</accession>
<reference evidence="1 2" key="1">
    <citation type="submission" date="2017-02" db="EMBL/GenBank/DDBJ databases">
        <authorList>
            <person name="Peterson S.W."/>
        </authorList>
    </citation>
    <scope>NUCLEOTIDE SEQUENCE [LARGE SCALE GENOMIC DNA]</scope>
    <source>
        <strain evidence="1 2">B Ar 00.02</strain>
    </source>
</reference>
<proteinExistence type="predicted"/>
<dbReference type="AlphaFoldDB" id="A0A1R4G1T0"/>
<name>A0A1R4G1T0_9MICC</name>
<keyword evidence="2" id="KW-1185">Reference proteome</keyword>
<organism evidence="1 2">
    <name type="scientific">Arthrobacter rhombi</name>
    <dbReference type="NCBI Taxonomy" id="71253"/>
    <lineage>
        <taxon>Bacteria</taxon>
        <taxon>Bacillati</taxon>
        <taxon>Actinomycetota</taxon>
        <taxon>Actinomycetes</taxon>
        <taxon>Micrococcales</taxon>
        <taxon>Micrococcaceae</taxon>
        <taxon>Arthrobacter</taxon>
    </lineage>
</organism>
<dbReference type="EMBL" id="FUHW01000026">
    <property type="protein sequence ID" value="SJM62118.1"/>
    <property type="molecule type" value="Genomic_DNA"/>
</dbReference>
<dbReference type="Proteomes" id="UP000195913">
    <property type="component" value="Unassembled WGS sequence"/>
</dbReference>
<protein>
    <submittedName>
        <fullName evidence="1">Uncharacterized protein</fullName>
    </submittedName>
</protein>
<evidence type="ECO:0000313" key="1">
    <source>
        <dbReference type="EMBL" id="SJM62118.1"/>
    </source>
</evidence>
<evidence type="ECO:0000313" key="2">
    <source>
        <dbReference type="Proteomes" id="UP000195913"/>
    </source>
</evidence>
<gene>
    <name evidence="1" type="ORF">FM101_07155</name>
</gene>